<evidence type="ECO:0000313" key="7">
    <source>
        <dbReference type="Proteomes" id="UP000054097"/>
    </source>
</evidence>
<proteinExistence type="predicted"/>
<keyword evidence="2 4" id="KW-0863">Zinc-finger</keyword>
<dbReference type="Gene3D" id="6.10.140.2220">
    <property type="match status" value="1"/>
</dbReference>
<dbReference type="SUPFAM" id="SSF144232">
    <property type="entry name" value="HIT/MYND zinc finger-like"/>
    <property type="match status" value="1"/>
</dbReference>
<keyword evidence="7" id="KW-1185">Reference proteome</keyword>
<name>A0A0C3B3P3_SERVB</name>
<evidence type="ECO:0000259" key="5">
    <source>
        <dbReference type="PROSITE" id="PS50865"/>
    </source>
</evidence>
<dbReference type="Proteomes" id="UP000054097">
    <property type="component" value="Unassembled WGS sequence"/>
</dbReference>
<dbReference type="OrthoDB" id="341421at2759"/>
<feature type="domain" description="MYND-type" evidence="5">
    <location>
        <begin position="34"/>
        <end position="77"/>
    </location>
</feature>
<dbReference type="Pfam" id="PF01753">
    <property type="entry name" value="zf-MYND"/>
    <property type="match status" value="1"/>
</dbReference>
<sequence length="330" mass="37798">MSESESLFDNLPDFIKSTHWTEPGHKEWKYCAYCRRCQNDNFKVYRCEGCAKKKGMQVFYCGRDCQKQDWSTHKDLCLLGKADPDRFNERSTKLLTRWMCVNSTVLRWCIEQAYHYTPGADPLTTLVSLWIDGETKNLARISIRKRDEREAGYFMHVPCLYTIHLEHPKSPGSSRDAFYYRFDDITGNRIRDNLVGHPQFPWIAASVLGSLTQTSPSASIAEQRLKLLCAAVTHHVSHGSLILSKSFNAHPIACFLKIPPTQMLLWDYKLKSIDLWEPFSNPKHILSSMYNLNYQLLRPLASLDSEPRPNGAKDAVVDHSACQGVCHGHA</sequence>
<gene>
    <name evidence="6" type="ORF">M408DRAFT_177990</name>
</gene>
<keyword evidence="3" id="KW-0862">Zinc</keyword>
<dbReference type="HOGENOM" id="CLU_076959_0_0_1"/>
<evidence type="ECO:0000256" key="1">
    <source>
        <dbReference type="ARBA" id="ARBA00022723"/>
    </source>
</evidence>
<dbReference type="GO" id="GO:0008270">
    <property type="term" value="F:zinc ion binding"/>
    <property type="evidence" value="ECO:0007669"/>
    <property type="project" value="UniProtKB-KW"/>
</dbReference>
<reference evidence="7" key="2">
    <citation type="submission" date="2015-01" db="EMBL/GenBank/DDBJ databases">
        <title>Evolutionary Origins and Diversification of the Mycorrhizal Mutualists.</title>
        <authorList>
            <consortium name="DOE Joint Genome Institute"/>
            <consortium name="Mycorrhizal Genomics Consortium"/>
            <person name="Kohler A."/>
            <person name="Kuo A."/>
            <person name="Nagy L.G."/>
            <person name="Floudas D."/>
            <person name="Copeland A."/>
            <person name="Barry K.W."/>
            <person name="Cichocki N."/>
            <person name="Veneault-Fourrey C."/>
            <person name="LaButti K."/>
            <person name="Lindquist E.A."/>
            <person name="Lipzen A."/>
            <person name="Lundell T."/>
            <person name="Morin E."/>
            <person name="Murat C."/>
            <person name="Riley R."/>
            <person name="Ohm R."/>
            <person name="Sun H."/>
            <person name="Tunlid A."/>
            <person name="Henrissat B."/>
            <person name="Grigoriev I.V."/>
            <person name="Hibbett D.S."/>
            <person name="Martin F."/>
        </authorList>
    </citation>
    <scope>NUCLEOTIDE SEQUENCE [LARGE SCALE GENOMIC DNA]</scope>
    <source>
        <strain evidence="7">MAFF 305830</strain>
    </source>
</reference>
<evidence type="ECO:0000256" key="3">
    <source>
        <dbReference type="ARBA" id="ARBA00022833"/>
    </source>
</evidence>
<evidence type="ECO:0000313" key="6">
    <source>
        <dbReference type="EMBL" id="KIM26814.1"/>
    </source>
</evidence>
<organism evidence="6 7">
    <name type="scientific">Serendipita vermifera MAFF 305830</name>
    <dbReference type="NCBI Taxonomy" id="933852"/>
    <lineage>
        <taxon>Eukaryota</taxon>
        <taxon>Fungi</taxon>
        <taxon>Dikarya</taxon>
        <taxon>Basidiomycota</taxon>
        <taxon>Agaricomycotina</taxon>
        <taxon>Agaricomycetes</taxon>
        <taxon>Sebacinales</taxon>
        <taxon>Serendipitaceae</taxon>
        <taxon>Serendipita</taxon>
    </lineage>
</organism>
<evidence type="ECO:0000256" key="2">
    <source>
        <dbReference type="ARBA" id="ARBA00022771"/>
    </source>
</evidence>
<dbReference type="InterPro" id="IPR002893">
    <property type="entry name" value="Znf_MYND"/>
</dbReference>
<protein>
    <recommendedName>
        <fullName evidence="5">MYND-type domain-containing protein</fullName>
    </recommendedName>
</protein>
<keyword evidence="1" id="KW-0479">Metal-binding</keyword>
<evidence type="ECO:0000256" key="4">
    <source>
        <dbReference type="PROSITE-ProRule" id="PRU00134"/>
    </source>
</evidence>
<dbReference type="PROSITE" id="PS50865">
    <property type="entry name" value="ZF_MYND_2"/>
    <property type="match status" value="1"/>
</dbReference>
<reference evidence="6 7" key="1">
    <citation type="submission" date="2014-04" db="EMBL/GenBank/DDBJ databases">
        <authorList>
            <consortium name="DOE Joint Genome Institute"/>
            <person name="Kuo A."/>
            <person name="Zuccaro A."/>
            <person name="Kohler A."/>
            <person name="Nagy L.G."/>
            <person name="Floudas D."/>
            <person name="Copeland A."/>
            <person name="Barry K.W."/>
            <person name="Cichocki N."/>
            <person name="Veneault-Fourrey C."/>
            <person name="LaButti K."/>
            <person name="Lindquist E.A."/>
            <person name="Lipzen A."/>
            <person name="Lundell T."/>
            <person name="Morin E."/>
            <person name="Murat C."/>
            <person name="Sun H."/>
            <person name="Tunlid A."/>
            <person name="Henrissat B."/>
            <person name="Grigoriev I.V."/>
            <person name="Hibbett D.S."/>
            <person name="Martin F."/>
            <person name="Nordberg H.P."/>
            <person name="Cantor M.N."/>
            <person name="Hua S.X."/>
        </authorList>
    </citation>
    <scope>NUCLEOTIDE SEQUENCE [LARGE SCALE GENOMIC DNA]</scope>
    <source>
        <strain evidence="6 7">MAFF 305830</strain>
    </source>
</reference>
<dbReference type="EMBL" id="KN824303">
    <property type="protein sequence ID" value="KIM26814.1"/>
    <property type="molecule type" value="Genomic_DNA"/>
</dbReference>
<accession>A0A0C3B3P3</accession>
<dbReference type="AlphaFoldDB" id="A0A0C3B3P3"/>